<dbReference type="EMBL" id="SNZE01000005">
    <property type="protein sequence ID" value="TDR32137.1"/>
    <property type="molecule type" value="Genomic_DNA"/>
</dbReference>
<reference evidence="4 5" key="1">
    <citation type="submission" date="2019-03" db="EMBL/GenBank/DDBJ databases">
        <title>Genomic Encyclopedia of Type Strains, Phase IV (KMG-IV): sequencing the most valuable type-strain genomes for metagenomic binning, comparative biology and taxonomic classification.</title>
        <authorList>
            <person name="Goeker M."/>
        </authorList>
    </citation>
    <scope>NUCLEOTIDE SEQUENCE [LARGE SCALE GENOMIC DNA]</scope>
    <source>
        <strain evidence="4 5">DSM 102852</strain>
    </source>
</reference>
<dbReference type="InterPro" id="IPR032812">
    <property type="entry name" value="SbsA_Ig"/>
</dbReference>
<keyword evidence="5" id="KW-1185">Reference proteome</keyword>
<feature type="signal peptide" evidence="2">
    <location>
        <begin position="1"/>
        <end position="24"/>
    </location>
</feature>
<dbReference type="AlphaFoldDB" id="A0A4R6Y9L6"/>
<dbReference type="Gene3D" id="2.60.40.3710">
    <property type="match status" value="1"/>
</dbReference>
<dbReference type="RefSeq" id="WP_133619296.1">
    <property type="nucleotide sequence ID" value="NZ_SNZE01000005.1"/>
</dbReference>
<name>A0A4R6Y9L6_9BURK</name>
<evidence type="ECO:0000256" key="2">
    <source>
        <dbReference type="SAM" id="SignalP"/>
    </source>
</evidence>
<sequence length="267" mass="30449">MTLKTNLRIATGLLCLSASFQSWAQAPTVLNIYPSTQKIPENVLRFYIQFSQPMQEMGILQHVHLTDSEGHNLSGVFYENQYELWNNNRTKVTLIVDPGRVKTGLEAHEQMGRAFVAGQTYHLTVDNQLLNFAGEKLEKPYTKEFVGVTEDITAPRIQNWRISEPQHGTTEALYIDFKEPLDHISAQTLIKVLHHNHEVNGAVTLSQDESVWQFTPSEPWQADGTYELIVNAQLEDIASNSLDLAFEHPHKEGIRIIKDQRLPIHVR</sequence>
<gene>
    <name evidence="4" type="ORF">DFR44_10520</name>
</gene>
<feature type="domain" description="SbsA Ig-like" evidence="3">
    <location>
        <begin position="152"/>
        <end position="242"/>
    </location>
</feature>
<organism evidence="4 5">
    <name type="scientific">Hydromonas duriensis</name>
    <dbReference type="NCBI Taxonomy" id="1527608"/>
    <lineage>
        <taxon>Bacteria</taxon>
        <taxon>Pseudomonadati</taxon>
        <taxon>Pseudomonadota</taxon>
        <taxon>Betaproteobacteria</taxon>
        <taxon>Burkholderiales</taxon>
        <taxon>Burkholderiaceae</taxon>
        <taxon>Hydromonas</taxon>
    </lineage>
</organism>
<evidence type="ECO:0000313" key="4">
    <source>
        <dbReference type="EMBL" id="TDR32137.1"/>
    </source>
</evidence>
<evidence type="ECO:0000259" key="3">
    <source>
        <dbReference type="Pfam" id="PF13205"/>
    </source>
</evidence>
<feature type="chain" id="PRO_5020475447" description="SbsA Ig-like domain-containing protein" evidence="2">
    <location>
        <begin position="25"/>
        <end position="267"/>
    </location>
</feature>
<evidence type="ECO:0000313" key="5">
    <source>
        <dbReference type="Proteomes" id="UP000294480"/>
    </source>
</evidence>
<keyword evidence="1 2" id="KW-0732">Signal</keyword>
<proteinExistence type="predicted"/>
<protein>
    <recommendedName>
        <fullName evidence="3">SbsA Ig-like domain-containing protein</fullName>
    </recommendedName>
</protein>
<accession>A0A4R6Y9L6</accession>
<dbReference type="Pfam" id="PF13205">
    <property type="entry name" value="Big_5"/>
    <property type="match status" value="1"/>
</dbReference>
<comment type="caution">
    <text evidence="4">The sequence shown here is derived from an EMBL/GenBank/DDBJ whole genome shotgun (WGS) entry which is preliminary data.</text>
</comment>
<evidence type="ECO:0000256" key="1">
    <source>
        <dbReference type="ARBA" id="ARBA00022729"/>
    </source>
</evidence>
<dbReference type="Proteomes" id="UP000294480">
    <property type="component" value="Unassembled WGS sequence"/>
</dbReference>
<dbReference type="OrthoDB" id="246488at2"/>